<gene>
    <name evidence="1" type="ORF">DHETER_LOCUS5489</name>
</gene>
<evidence type="ECO:0000313" key="1">
    <source>
        <dbReference type="EMBL" id="CAG8557260.1"/>
    </source>
</evidence>
<name>A0ACA9LZ57_9GLOM</name>
<sequence length="314" mass="35709">MDINFSQSLQDEFQEDLIDVENIDDENYDDDPIFNLEQSLYEHALKEFNIEDIPILQEISDEEIGSEYTEEISTIRTKLIIPCVIIDNDHREIQRCNRESNKRLRELIAPSTTDIDLCGKNPVVEQWTEKLTQIFNRLITEYPLGFAMDEINTALKEAVGKGCNVSPPTIVILEAGPAPNSNLAVHKTCEMYIEDLKLNQGDLLDVVCDEAIFRRLTDYSNNQLKLNPILGQWHTSKDICSALIVAFSRYGLFGLASVLGIKFLEKLQDVVDYCATFCVLELIWAAVAIVIHKYMNDNCVILEDIKNGSNNILK</sequence>
<dbReference type="Proteomes" id="UP000789702">
    <property type="component" value="Unassembled WGS sequence"/>
</dbReference>
<accession>A0ACA9LZ57</accession>
<comment type="caution">
    <text evidence="1">The sequence shown here is derived from an EMBL/GenBank/DDBJ whole genome shotgun (WGS) entry which is preliminary data.</text>
</comment>
<evidence type="ECO:0000313" key="2">
    <source>
        <dbReference type="Proteomes" id="UP000789702"/>
    </source>
</evidence>
<feature type="non-terminal residue" evidence="1">
    <location>
        <position position="314"/>
    </location>
</feature>
<protein>
    <submittedName>
        <fullName evidence="1">11804_t:CDS:1</fullName>
    </submittedName>
</protein>
<proteinExistence type="predicted"/>
<reference evidence="1" key="1">
    <citation type="submission" date="2021-06" db="EMBL/GenBank/DDBJ databases">
        <authorList>
            <person name="Kallberg Y."/>
            <person name="Tangrot J."/>
            <person name="Rosling A."/>
        </authorList>
    </citation>
    <scope>NUCLEOTIDE SEQUENCE</scope>
    <source>
        <strain evidence="1">IL203A</strain>
    </source>
</reference>
<organism evidence="1 2">
    <name type="scientific">Dentiscutata heterogama</name>
    <dbReference type="NCBI Taxonomy" id="1316150"/>
    <lineage>
        <taxon>Eukaryota</taxon>
        <taxon>Fungi</taxon>
        <taxon>Fungi incertae sedis</taxon>
        <taxon>Mucoromycota</taxon>
        <taxon>Glomeromycotina</taxon>
        <taxon>Glomeromycetes</taxon>
        <taxon>Diversisporales</taxon>
        <taxon>Gigasporaceae</taxon>
        <taxon>Dentiscutata</taxon>
    </lineage>
</organism>
<keyword evidence="2" id="KW-1185">Reference proteome</keyword>
<dbReference type="EMBL" id="CAJVPU010006137">
    <property type="protein sequence ID" value="CAG8557260.1"/>
    <property type="molecule type" value="Genomic_DNA"/>
</dbReference>